<evidence type="ECO:0000256" key="8">
    <source>
        <dbReference type="ARBA" id="ARBA00023098"/>
    </source>
</evidence>
<sequence>MRVLITAGEKSGFVLADLLSKKIRDISSEIEICYLDLTDVAGDAFGFTPKILPKLLQGRRLLKRLLSSALNCQPDLAVLISMPTVNLHLGKKLRATGLTTVFIAPPQCWAWGEWRVRLLKQAADQVICLFSFEEHFFRQAGIRAVYFGYPFYDALQLEMSRREVYEMLGIPEDEEYIVLLPGTRKDEIDFHQLLFIRVFQHLQMRHPRLHGVIVGGKESVLPPGVVQVGLQHRYDVFSWARAALTVSGTVTAELAILGIPMVVSYHLEPVSRFLVRIFVRTPYFALPNIIAGEAAVPEYLNPDQKQLISQISRLLDECDYRQTVIAKLGAVRRKLEPAGATEQIARLIVGLLSGKS</sequence>
<evidence type="ECO:0000256" key="7">
    <source>
        <dbReference type="ARBA" id="ARBA00022679"/>
    </source>
</evidence>
<proteinExistence type="predicted"/>
<dbReference type="AlphaFoldDB" id="A0A7C1NEB5"/>
<protein>
    <recommendedName>
        <fullName evidence="3">Lipid-A-disaccharide synthase</fullName>
        <ecNumber evidence="2">2.4.1.182</ecNumber>
    </recommendedName>
</protein>
<gene>
    <name evidence="10" type="ORF">ENP94_01225</name>
</gene>
<keyword evidence="4" id="KW-0444">Lipid biosynthesis</keyword>
<evidence type="ECO:0000256" key="9">
    <source>
        <dbReference type="ARBA" id="ARBA00048975"/>
    </source>
</evidence>
<comment type="catalytic activity">
    <reaction evidence="9">
        <text>a lipid X + a UDP-2-N,3-O-bis[(3R)-3-hydroxyacyl]-alpha-D-glucosamine = a lipid A disaccharide + UDP + H(+)</text>
        <dbReference type="Rhea" id="RHEA:67828"/>
        <dbReference type="ChEBI" id="CHEBI:15378"/>
        <dbReference type="ChEBI" id="CHEBI:58223"/>
        <dbReference type="ChEBI" id="CHEBI:137748"/>
        <dbReference type="ChEBI" id="CHEBI:176338"/>
        <dbReference type="ChEBI" id="CHEBI:176343"/>
        <dbReference type="EC" id="2.4.1.182"/>
    </reaction>
</comment>
<evidence type="ECO:0000256" key="5">
    <source>
        <dbReference type="ARBA" id="ARBA00022556"/>
    </source>
</evidence>
<dbReference type="EC" id="2.4.1.182" evidence="2"/>
<dbReference type="GO" id="GO:0005543">
    <property type="term" value="F:phospholipid binding"/>
    <property type="evidence" value="ECO:0007669"/>
    <property type="project" value="TreeGrafter"/>
</dbReference>
<dbReference type="PANTHER" id="PTHR30372:SF4">
    <property type="entry name" value="LIPID-A-DISACCHARIDE SYNTHASE, MITOCHONDRIAL-RELATED"/>
    <property type="match status" value="1"/>
</dbReference>
<comment type="function">
    <text evidence="1">Condensation of UDP-2,3-diacylglucosamine and 2,3-diacylglucosamine-1-phosphate to form lipid A disaccharide, a precursor of lipid A, a phosphorylated glycolipid that anchors the lipopolysaccharide to the outer membrane of the cell.</text>
</comment>
<dbReference type="InterPro" id="IPR003835">
    <property type="entry name" value="Glyco_trans_19"/>
</dbReference>
<accession>A0A7C1NEB5</accession>
<organism evidence="10">
    <name type="scientific">candidate division WOR-3 bacterium</name>
    <dbReference type="NCBI Taxonomy" id="2052148"/>
    <lineage>
        <taxon>Bacteria</taxon>
        <taxon>Bacteria division WOR-3</taxon>
    </lineage>
</organism>
<dbReference type="PANTHER" id="PTHR30372">
    <property type="entry name" value="LIPID-A-DISACCHARIDE SYNTHASE"/>
    <property type="match status" value="1"/>
</dbReference>
<dbReference type="EMBL" id="DSLG01000002">
    <property type="protein sequence ID" value="HEA86617.1"/>
    <property type="molecule type" value="Genomic_DNA"/>
</dbReference>
<reference evidence="10" key="1">
    <citation type="journal article" date="2020" name="mSystems">
        <title>Genome- and Community-Level Interaction Insights into Carbon Utilization and Element Cycling Functions of Hydrothermarchaeota in Hydrothermal Sediment.</title>
        <authorList>
            <person name="Zhou Z."/>
            <person name="Liu Y."/>
            <person name="Xu W."/>
            <person name="Pan J."/>
            <person name="Luo Z.H."/>
            <person name="Li M."/>
        </authorList>
    </citation>
    <scope>NUCLEOTIDE SEQUENCE [LARGE SCALE GENOMIC DNA]</scope>
    <source>
        <strain evidence="10">SpSt-265</strain>
    </source>
</reference>
<keyword evidence="7" id="KW-0808">Transferase</keyword>
<evidence type="ECO:0000256" key="4">
    <source>
        <dbReference type="ARBA" id="ARBA00022516"/>
    </source>
</evidence>
<evidence type="ECO:0000256" key="2">
    <source>
        <dbReference type="ARBA" id="ARBA00012687"/>
    </source>
</evidence>
<evidence type="ECO:0000256" key="1">
    <source>
        <dbReference type="ARBA" id="ARBA00002056"/>
    </source>
</evidence>
<dbReference type="Pfam" id="PF02684">
    <property type="entry name" value="LpxB"/>
    <property type="match status" value="1"/>
</dbReference>
<keyword evidence="8" id="KW-0443">Lipid metabolism</keyword>
<evidence type="ECO:0000256" key="3">
    <source>
        <dbReference type="ARBA" id="ARBA00020902"/>
    </source>
</evidence>
<dbReference type="SUPFAM" id="SSF53756">
    <property type="entry name" value="UDP-Glycosyltransferase/glycogen phosphorylase"/>
    <property type="match status" value="1"/>
</dbReference>
<evidence type="ECO:0000256" key="6">
    <source>
        <dbReference type="ARBA" id="ARBA00022676"/>
    </source>
</evidence>
<evidence type="ECO:0000313" key="10">
    <source>
        <dbReference type="EMBL" id="HEA86617.1"/>
    </source>
</evidence>
<comment type="caution">
    <text evidence="10">The sequence shown here is derived from an EMBL/GenBank/DDBJ whole genome shotgun (WGS) entry which is preliminary data.</text>
</comment>
<keyword evidence="6" id="KW-0328">Glycosyltransferase</keyword>
<name>A0A7C1NEB5_UNCW3</name>
<keyword evidence="5" id="KW-0441">Lipid A biosynthesis</keyword>
<dbReference type="GO" id="GO:0008915">
    <property type="term" value="F:lipid-A-disaccharide synthase activity"/>
    <property type="evidence" value="ECO:0007669"/>
    <property type="project" value="UniProtKB-EC"/>
</dbReference>
<dbReference type="GO" id="GO:0009245">
    <property type="term" value="P:lipid A biosynthetic process"/>
    <property type="evidence" value="ECO:0007669"/>
    <property type="project" value="UniProtKB-KW"/>
</dbReference>
<dbReference type="GO" id="GO:0016020">
    <property type="term" value="C:membrane"/>
    <property type="evidence" value="ECO:0007669"/>
    <property type="project" value="GOC"/>
</dbReference>